<accession>A0ABP0WTZ9</accession>
<sequence length="149" mass="17081">MLQDFSFKIVHRPGLKHANADALNRNPMGHAADDDDFSGEIQDDSNIRNDPAEATERMFSVQYGQDSDWFGFRRYLQGLTEHRKCCFGINHWRCLEAHQLFMLDVVIATNQDEEATPHMEVVGAAEDEDLEATDGKQALQKETARYYDK</sequence>
<feature type="region of interest" description="Disordered" evidence="1">
    <location>
        <begin position="20"/>
        <end position="39"/>
    </location>
</feature>
<organism evidence="2 3">
    <name type="scientific">Sphagnum jensenii</name>
    <dbReference type="NCBI Taxonomy" id="128206"/>
    <lineage>
        <taxon>Eukaryota</taxon>
        <taxon>Viridiplantae</taxon>
        <taxon>Streptophyta</taxon>
        <taxon>Embryophyta</taxon>
        <taxon>Bryophyta</taxon>
        <taxon>Sphagnophytina</taxon>
        <taxon>Sphagnopsida</taxon>
        <taxon>Sphagnales</taxon>
        <taxon>Sphagnaceae</taxon>
        <taxon>Sphagnum</taxon>
    </lineage>
</organism>
<name>A0ABP0WTZ9_9BRYO</name>
<reference evidence="2" key="1">
    <citation type="submission" date="2024-02" db="EMBL/GenBank/DDBJ databases">
        <authorList>
            <consortium name="ELIXIR-Norway"/>
            <consortium name="Elixir Norway"/>
        </authorList>
    </citation>
    <scope>NUCLEOTIDE SEQUENCE</scope>
</reference>
<evidence type="ECO:0000256" key="1">
    <source>
        <dbReference type="SAM" id="MobiDB-lite"/>
    </source>
</evidence>
<protein>
    <submittedName>
        <fullName evidence="2">Uncharacterized protein</fullName>
    </submittedName>
</protein>
<dbReference type="Proteomes" id="UP001497444">
    <property type="component" value="Chromosome 3"/>
</dbReference>
<keyword evidence="3" id="KW-1185">Reference proteome</keyword>
<proteinExistence type="predicted"/>
<evidence type="ECO:0000313" key="2">
    <source>
        <dbReference type="EMBL" id="CAK9270333.1"/>
    </source>
</evidence>
<dbReference type="EMBL" id="OZ020098">
    <property type="protein sequence ID" value="CAK9270333.1"/>
    <property type="molecule type" value="Genomic_DNA"/>
</dbReference>
<evidence type="ECO:0000313" key="3">
    <source>
        <dbReference type="Proteomes" id="UP001497444"/>
    </source>
</evidence>
<gene>
    <name evidence="2" type="ORF">CSSPJE1EN1_LOCUS15811</name>
</gene>